<dbReference type="PANTHER" id="PTHR46806">
    <property type="entry name" value="F5/8 TYPE C DOMAIN-CONTAINING PROTEIN"/>
    <property type="match status" value="1"/>
</dbReference>
<keyword evidence="4" id="KW-0130">Cell adhesion</keyword>
<evidence type="ECO:0000256" key="4">
    <source>
        <dbReference type="ARBA" id="ARBA00022889"/>
    </source>
</evidence>
<reference evidence="8" key="1">
    <citation type="submission" date="2023-01" db="EMBL/GenBank/DDBJ databases">
        <title>Genome assembly of the deep-sea coral Lophelia pertusa.</title>
        <authorList>
            <person name="Herrera S."/>
            <person name="Cordes E."/>
        </authorList>
    </citation>
    <scope>NUCLEOTIDE SEQUENCE</scope>
    <source>
        <strain evidence="8">USNM1676648</strain>
        <tissue evidence="8">Polyp</tissue>
    </source>
</reference>
<dbReference type="Pfam" id="PF00754">
    <property type="entry name" value="F5_F8_type_C"/>
    <property type="match status" value="1"/>
</dbReference>
<dbReference type="Proteomes" id="UP001163046">
    <property type="component" value="Unassembled WGS sequence"/>
</dbReference>
<comment type="subcellular location">
    <subcellularLocation>
        <location evidence="1">Endomembrane system</location>
        <topology evidence="1">Peripheral membrane protein</topology>
    </subcellularLocation>
    <subcellularLocation>
        <location evidence="2">Secreted</location>
    </subcellularLocation>
</comment>
<organism evidence="8 9">
    <name type="scientific">Desmophyllum pertusum</name>
    <dbReference type="NCBI Taxonomy" id="174260"/>
    <lineage>
        <taxon>Eukaryota</taxon>
        <taxon>Metazoa</taxon>
        <taxon>Cnidaria</taxon>
        <taxon>Anthozoa</taxon>
        <taxon>Hexacorallia</taxon>
        <taxon>Scleractinia</taxon>
        <taxon>Caryophylliina</taxon>
        <taxon>Caryophylliidae</taxon>
        <taxon>Desmophyllum</taxon>
    </lineage>
</organism>
<evidence type="ECO:0000313" key="9">
    <source>
        <dbReference type="Proteomes" id="UP001163046"/>
    </source>
</evidence>
<name>A0A9X0CJ60_9CNID</name>
<dbReference type="InterPro" id="IPR050633">
    <property type="entry name" value="Neuropilin_MCO_CoagFactor"/>
</dbReference>
<evidence type="ECO:0000256" key="2">
    <source>
        <dbReference type="ARBA" id="ARBA00004613"/>
    </source>
</evidence>
<protein>
    <recommendedName>
        <fullName evidence="7">F5/8 type C domain-containing protein</fullName>
    </recommendedName>
</protein>
<dbReference type="PROSITE" id="PS50022">
    <property type="entry name" value="FA58C_3"/>
    <property type="match status" value="1"/>
</dbReference>
<dbReference type="Gene3D" id="2.60.120.260">
    <property type="entry name" value="Galactose-binding domain-like"/>
    <property type="match status" value="1"/>
</dbReference>
<dbReference type="GO" id="GO:0005576">
    <property type="term" value="C:extracellular region"/>
    <property type="evidence" value="ECO:0007669"/>
    <property type="project" value="UniProtKB-SubCell"/>
</dbReference>
<accession>A0A9X0CJ60</accession>
<evidence type="ECO:0000256" key="3">
    <source>
        <dbReference type="ARBA" id="ARBA00022525"/>
    </source>
</evidence>
<keyword evidence="6" id="KW-1015">Disulfide bond</keyword>
<dbReference type="InterPro" id="IPR008979">
    <property type="entry name" value="Galactose-bd-like_sf"/>
</dbReference>
<dbReference type="GO" id="GO:0038023">
    <property type="term" value="F:signaling receptor activity"/>
    <property type="evidence" value="ECO:0007669"/>
    <property type="project" value="TreeGrafter"/>
</dbReference>
<dbReference type="GO" id="GO:0012505">
    <property type="term" value="C:endomembrane system"/>
    <property type="evidence" value="ECO:0007669"/>
    <property type="project" value="UniProtKB-SubCell"/>
</dbReference>
<comment type="caution">
    <text evidence="8">The sequence shown here is derived from an EMBL/GenBank/DDBJ whole genome shotgun (WGS) entry which is preliminary data.</text>
</comment>
<dbReference type="GO" id="GO:0005886">
    <property type="term" value="C:plasma membrane"/>
    <property type="evidence" value="ECO:0007669"/>
    <property type="project" value="TreeGrafter"/>
</dbReference>
<keyword evidence="9" id="KW-1185">Reference proteome</keyword>
<dbReference type="InterPro" id="IPR000421">
    <property type="entry name" value="FA58C"/>
</dbReference>
<evidence type="ECO:0000313" key="8">
    <source>
        <dbReference type="EMBL" id="KAJ7357706.1"/>
    </source>
</evidence>
<keyword evidence="3" id="KW-0964">Secreted</keyword>
<proteinExistence type="predicted"/>
<dbReference type="AlphaFoldDB" id="A0A9X0CJ60"/>
<keyword evidence="5" id="KW-0472">Membrane</keyword>
<evidence type="ECO:0000256" key="5">
    <source>
        <dbReference type="ARBA" id="ARBA00023136"/>
    </source>
</evidence>
<evidence type="ECO:0000259" key="7">
    <source>
        <dbReference type="PROSITE" id="PS50022"/>
    </source>
</evidence>
<sequence>MVERSGDTRQDVLHVCQTYKLTYSSDQITWLTYREPDSKDDKIFKGNTDPYKAVKVELDKPVYTRYVRLYPQTWKDAVALLNPILLCSLGLLNICHLQFYQGLCQYHVLFAT</sequence>
<dbReference type="SUPFAM" id="SSF49785">
    <property type="entry name" value="Galactose-binding domain-like"/>
    <property type="match status" value="1"/>
</dbReference>
<evidence type="ECO:0000256" key="1">
    <source>
        <dbReference type="ARBA" id="ARBA00004184"/>
    </source>
</evidence>
<gene>
    <name evidence="8" type="ORF">OS493_023842</name>
</gene>
<dbReference type="OrthoDB" id="6018330at2759"/>
<dbReference type="PANTHER" id="PTHR46806:SF5">
    <property type="entry name" value="F5_8 TYPE C DOMAIN-CONTAINING PROTEIN"/>
    <property type="match status" value="1"/>
</dbReference>
<feature type="domain" description="F5/8 type C" evidence="7">
    <location>
        <begin position="1"/>
        <end position="87"/>
    </location>
</feature>
<dbReference type="GO" id="GO:0007155">
    <property type="term" value="P:cell adhesion"/>
    <property type="evidence" value="ECO:0007669"/>
    <property type="project" value="UniProtKB-KW"/>
</dbReference>
<evidence type="ECO:0000256" key="6">
    <source>
        <dbReference type="ARBA" id="ARBA00023157"/>
    </source>
</evidence>
<dbReference type="EMBL" id="MU827319">
    <property type="protein sequence ID" value="KAJ7357706.1"/>
    <property type="molecule type" value="Genomic_DNA"/>
</dbReference>